<evidence type="ECO:0000313" key="1">
    <source>
        <dbReference type="EMBL" id="KAJ7369387.1"/>
    </source>
</evidence>
<proteinExistence type="predicted"/>
<gene>
    <name evidence="1" type="ORF">OS493_039410</name>
</gene>
<name>A0A9X0CMN0_9CNID</name>
<accession>A0A9X0CMN0</accession>
<organism evidence="1 2">
    <name type="scientific">Desmophyllum pertusum</name>
    <dbReference type="NCBI Taxonomy" id="174260"/>
    <lineage>
        <taxon>Eukaryota</taxon>
        <taxon>Metazoa</taxon>
        <taxon>Cnidaria</taxon>
        <taxon>Anthozoa</taxon>
        <taxon>Hexacorallia</taxon>
        <taxon>Scleractinia</taxon>
        <taxon>Caryophylliina</taxon>
        <taxon>Caryophylliidae</taxon>
        <taxon>Desmophyllum</taxon>
    </lineage>
</organism>
<comment type="caution">
    <text evidence="1">The sequence shown here is derived from an EMBL/GenBank/DDBJ whole genome shotgun (WGS) entry which is preliminary data.</text>
</comment>
<reference evidence="1" key="1">
    <citation type="submission" date="2023-01" db="EMBL/GenBank/DDBJ databases">
        <title>Genome assembly of the deep-sea coral Lophelia pertusa.</title>
        <authorList>
            <person name="Herrera S."/>
            <person name="Cordes E."/>
        </authorList>
    </citation>
    <scope>NUCLEOTIDE SEQUENCE</scope>
    <source>
        <strain evidence="1">USNM1676648</strain>
        <tissue evidence="1">Polyp</tissue>
    </source>
</reference>
<evidence type="ECO:0000313" key="2">
    <source>
        <dbReference type="Proteomes" id="UP001163046"/>
    </source>
</evidence>
<dbReference type="EMBL" id="MU827013">
    <property type="protein sequence ID" value="KAJ7369387.1"/>
    <property type="molecule type" value="Genomic_DNA"/>
</dbReference>
<dbReference type="Proteomes" id="UP001163046">
    <property type="component" value="Unassembled WGS sequence"/>
</dbReference>
<sequence>MSTSLPQQIFLDSIPLEIKERFPIKQFYRSARSQDLLDYVVTHIGRGQNFLELSEDIASMNLRAYVRNNKEGIDPAAFY</sequence>
<keyword evidence="2" id="KW-1185">Reference proteome</keyword>
<dbReference type="AlphaFoldDB" id="A0A9X0CMN0"/>
<feature type="non-terminal residue" evidence="1">
    <location>
        <position position="79"/>
    </location>
</feature>
<protein>
    <submittedName>
        <fullName evidence="1">Uncharacterized protein</fullName>
    </submittedName>
</protein>